<dbReference type="GO" id="GO:0016887">
    <property type="term" value="F:ATP hydrolysis activity"/>
    <property type="evidence" value="ECO:0007669"/>
    <property type="project" value="InterPro"/>
</dbReference>
<dbReference type="RefSeq" id="WP_091577021.1">
    <property type="nucleotide sequence ID" value="NZ_FMXM01000005.1"/>
</dbReference>
<gene>
    <name evidence="6" type="ORF">SAMN02927914_01838</name>
</gene>
<dbReference type="SUPFAM" id="SSF50331">
    <property type="entry name" value="MOP-like"/>
    <property type="match status" value="1"/>
</dbReference>
<evidence type="ECO:0000256" key="2">
    <source>
        <dbReference type="ARBA" id="ARBA00022448"/>
    </source>
</evidence>
<dbReference type="InterPro" id="IPR013611">
    <property type="entry name" value="Transp-assoc_OB_typ2"/>
</dbReference>
<dbReference type="Gene3D" id="2.40.50.100">
    <property type="match status" value="1"/>
</dbReference>
<dbReference type="AlphaFoldDB" id="A0A1G5X1A8"/>
<evidence type="ECO:0000313" key="6">
    <source>
        <dbReference type="EMBL" id="SDA64171.1"/>
    </source>
</evidence>
<dbReference type="Proteomes" id="UP000198588">
    <property type="component" value="Unassembled WGS sequence"/>
</dbReference>
<dbReference type="GO" id="GO:0022857">
    <property type="term" value="F:transmembrane transporter activity"/>
    <property type="evidence" value="ECO:0007669"/>
    <property type="project" value="InterPro"/>
</dbReference>
<dbReference type="Gene3D" id="3.40.50.300">
    <property type="entry name" value="P-loop containing nucleotide triphosphate hydrolases"/>
    <property type="match status" value="1"/>
</dbReference>
<dbReference type="InterPro" id="IPR003439">
    <property type="entry name" value="ABC_transporter-like_ATP-bd"/>
</dbReference>
<organism evidence="6">
    <name type="scientific">Mesorhizobium qingshengii</name>
    <dbReference type="NCBI Taxonomy" id="1165689"/>
    <lineage>
        <taxon>Bacteria</taxon>
        <taxon>Pseudomonadati</taxon>
        <taxon>Pseudomonadota</taxon>
        <taxon>Alphaproteobacteria</taxon>
        <taxon>Hyphomicrobiales</taxon>
        <taxon>Phyllobacteriaceae</taxon>
        <taxon>Mesorhizobium</taxon>
    </lineage>
</organism>
<comment type="similarity">
    <text evidence="1">Belongs to the ABC transporter superfamily.</text>
</comment>
<dbReference type="InterPro" id="IPR017871">
    <property type="entry name" value="ABC_transporter-like_CS"/>
</dbReference>
<dbReference type="Pfam" id="PF00005">
    <property type="entry name" value="ABC_tran"/>
    <property type="match status" value="1"/>
</dbReference>
<dbReference type="GO" id="GO:0043190">
    <property type="term" value="C:ATP-binding cassette (ABC) transporter complex"/>
    <property type="evidence" value="ECO:0007669"/>
    <property type="project" value="InterPro"/>
</dbReference>
<dbReference type="FunFam" id="3.40.50.300:FF:000425">
    <property type="entry name" value="Probable ABC transporter, ATP-binding subunit"/>
    <property type="match status" value="1"/>
</dbReference>
<reference evidence="6" key="1">
    <citation type="submission" date="2016-10" db="EMBL/GenBank/DDBJ databases">
        <authorList>
            <person name="de Groot N.N."/>
        </authorList>
    </citation>
    <scope>NUCLEOTIDE SEQUENCE [LARGE SCALE GENOMIC DNA]</scope>
    <source>
        <strain evidence="6">CGMCC 1.12097</strain>
    </source>
</reference>
<dbReference type="PROSITE" id="PS00211">
    <property type="entry name" value="ABC_TRANSPORTER_1"/>
    <property type="match status" value="1"/>
</dbReference>
<evidence type="ECO:0000259" key="5">
    <source>
        <dbReference type="PROSITE" id="PS50893"/>
    </source>
</evidence>
<dbReference type="EMBL" id="FMXM01000005">
    <property type="protein sequence ID" value="SDA64171.1"/>
    <property type="molecule type" value="Genomic_DNA"/>
</dbReference>
<dbReference type="Pfam" id="PF08402">
    <property type="entry name" value="TOBE_2"/>
    <property type="match status" value="1"/>
</dbReference>
<dbReference type="PROSITE" id="PS50893">
    <property type="entry name" value="ABC_TRANSPORTER_2"/>
    <property type="match status" value="1"/>
</dbReference>
<evidence type="ECO:0000256" key="1">
    <source>
        <dbReference type="ARBA" id="ARBA00005417"/>
    </source>
</evidence>
<accession>A0A1G5X1A8</accession>
<keyword evidence="2" id="KW-0813">Transport</keyword>
<evidence type="ECO:0000256" key="4">
    <source>
        <dbReference type="ARBA" id="ARBA00022840"/>
    </source>
</evidence>
<dbReference type="InterPro" id="IPR008995">
    <property type="entry name" value="Mo/tungstate-bd_C_term_dom"/>
</dbReference>
<feature type="domain" description="ABC transporter" evidence="5">
    <location>
        <begin position="10"/>
        <end position="240"/>
    </location>
</feature>
<dbReference type="GO" id="GO:0015697">
    <property type="term" value="P:quaternary ammonium group transport"/>
    <property type="evidence" value="ECO:0007669"/>
    <property type="project" value="UniProtKB-ARBA"/>
</dbReference>
<dbReference type="OrthoDB" id="9802264at2"/>
<dbReference type="STRING" id="1165689.SAMN02927914_01838"/>
<dbReference type="SUPFAM" id="SSF52540">
    <property type="entry name" value="P-loop containing nucleoside triphosphate hydrolases"/>
    <property type="match status" value="1"/>
</dbReference>
<dbReference type="PANTHER" id="PTHR42781">
    <property type="entry name" value="SPERMIDINE/PUTRESCINE IMPORT ATP-BINDING PROTEIN POTA"/>
    <property type="match status" value="1"/>
</dbReference>
<dbReference type="GO" id="GO:0005524">
    <property type="term" value="F:ATP binding"/>
    <property type="evidence" value="ECO:0007669"/>
    <property type="project" value="UniProtKB-KW"/>
</dbReference>
<dbReference type="InterPro" id="IPR003593">
    <property type="entry name" value="AAA+_ATPase"/>
</dbReference>
<sequence length="364" mass="38773">MQQPGRAAEIKAIGIGKSFGSFRALDNLSLDIGRGEFLTLLGPSGSGKTTFLMILAGFVQPSDGRLFSDGIDITERPAEQRAAGMVFQGYALFPHMSVEANIAFPLKVRKKSAADIKRRVGEMIERVGLNGHEKKLPAQLSGGQQQRVALARALVFEPGVLLLDEPFSALDKGLRGQMQAEMKRLHQETGTTFVFVTHDQSEALALSSRVAIFNHGELLQVGAPDEVYDRPANRFVAEFLGEINMLPLKGIRSADDGATGLCEDRTVSLRGSANGIGSNAILAIRPEYMSIASEAAAGENGIAATATNSTYLGAATRLDLTTRHGAKVTVSVPNEVAAAALSKGNSVWLTWPAEKGFLLPDGGR</sequence>
<dbReference type="InterPro" id="IPR027417">
    <property type="entry name" value="P-loop_NTPase"/>
</dbReference>
<name>A0A1G5X1A8_9HYPH</name>
<evidence type="ECO:0000256" key="3">
    <source>
        <dbReference type="ARBA" id="ARBA00022741"/>
    </source>
</evidence>
<dbReference type="SMART" id="SM00382">
    <property type="entry name" value="AAA"/>
    <property type="match status" value="1"/>
</dbReference>
<proteinExistence type="inferred from homology"/>
<dbReference type="PANTHER" id="PTHR42781:SF4">
    <property type="entry name" value="SPERMIDINE_PUTRESCINE IMPORT ATP-BINDING PROTEIN POTA"/>
    <property type="match status" value="1"/>
</dbReference>
<keyword evidence="4 6" id="KW-0067">ATP-binding</keyword>
<dbReference type="InterPro" id="IPR050093">
    <property type="entry name" value="ABC_SmlMolc_Importer"/>
</dbReference>
<keyword evidence="3" id="KW-0547">Nucleotide-binding</keyword>
<protein>
    <submittedName>
        <fullName evidence="6">Putative spermidine/putrescine transport system ATP-binding protein</fullName>
    </submittedName>
</protein>